<proteinExistence type="predicted"/>
<gene>
    <name evidence="1" type="ORF">HH800_01795</name>
</gene>
<evidence type="ECO:0000313" key="1">
    <source>
        <dbReference type="EMBL" id="QJR01038.1"/>
    </source>
</evidence>
<dbReference type="EMBL" id="CP053021">
    <property type="protein sequence ID" value="QJR01038.1"/>
    <property type="molecule type" value="Genomic_DNA"/>
</dbReference>
<reference evidence="1 2" key="1">
    <citation type="submission" date="2020-04" db="EMBL/GenBank/DDBJ databases">
        <title>The Whole Genome Analysis of High salt-tolerant Sphingobium yanoikuyae YC-XJ2 with Aryl organophosphorus flame retardants (aryl-OPFRs)-degrading capacity and characteristics of Related phosphotriesterase.</title>
        <authorList>
            <person name="Li X."/>
        </authorList>
    </citation>
    <scope>NUCLEOTIDE SEQUENCE [LARGE SCALE GENOMIC DNA]</scope>
    <source>
        <strain evidence="1 2">YC-XJ2</strain>
    </source>
</reference>
<organism evidence="1 2">
    <name type="scientific">Sphingobium yanoikuyae</name>
    <name type="common">Sphingomonas yanoikuyae</name>
    <dbReference type="NCBI Taxonomy" id="13690"/>
    <lineage>
        <taxon>Bacteria</taxon>
        <taxon>Pseudomonadati</taxon>
        <taxon>Pseudomonadota</taxon>
        <taxon>Alphaproteobacteria</taxon>
        <taxon>Sphingomonadales</taxon>
        <taxon>Sphingomonadaceae</taxon>
        <taxon>Sphingobium</taxon>
    </lineage>
</organism>
<evidence type="ECO:0000313" key="2">
    <source>
        <dbReference type="Proteomes" id="UP000502611"/>
    </source>
</evidence>
<protein>
    <submittedName>
        <fullName evidence="1">Uncharacterized protein</fullName>
    </submittedName>
</protein>
<sequence>MRTAFIGSRSCAKYFMENDNSRNFFTNLLERKAPAIIERRLAKGDPMDEVEDFLMLFCWSGPRAAIQKRRDQ</sequence>
<dbReference type="RefSeq" id="WP_169860007.1">
    <property type="nucleotide sequence ID" value="NZ_CP053021.1"/>
</dbReference>
<name>A0A6M4G1C3_SPHYA</name>
<dbReference type="Proteomes" id="UP000502611">
    <property type="component" value="Chromosome"/>
</dbReference>
<dbReference type="AlphaFoldDB" id="A0A6M4G1C3"/>
<accession>A0A6M4G1C3</accession>